<name>A0A6J6KZ77_9ZZZZ</name>
<dbReference type="PROSITE" id="PS51671">
    <property type="entry name" value="ACT"/>
    <property type="match status" value="1"/>
</dbReference>
<comment type="pathway">
    <text evidence="1">Amino-acid biosynthesis; L-tyrosine biosynthesis; (4-hydroxyphenyl)pyruvate from prephenate (NAD(+) route): step 1/1.</text>
</comment>
<dbReference type="InterPro" id="IPR003099">
    <property type="entry name" value="Prephen_DH"/>
</dbReference>
<organism evidence="10">
    <name type="scientific">freshwater metagenome</name>
    <dbReference type="NCBI Taxonomy" id="449393"/>
    <lineage>
        <taxon>unclassified sequences</taxon>
        <taxon>metagenomes</taxon>
        <taxon>ecological metagenomes</taxon>
    </lineage>
</organism>
<dbReference type="GO" id="GO:0070403">
    <property type="term" value="F:NAD+ binding"/>
    <property type="evidence" value="ECO:0007669"/>
    <property type="project" value="InterPro"/>
</dbReference>
<dbReference type="InterPro" id="IPR046826">
    <property type="entry name" value="PDH_N"/>
</dbReference>
<dbReference type="UniPathway" id="UPA00122">
    <property type="reaction ID" value="UER00961"/>
</dbReference>
<dbReference type="EMBL" id="CAEZWD010000128">
    <property type="protein sequence ID" value="CAB4655080.1"/>
    <property type="molecule type" value="Genomic_DNA"/>
</dbReference>
<dbReference type="PANTHER" id="PTHR21363:SF0">
    <property type="entry name" value="PREPHENATE DEHYDROGENASE [NADP(+)]"/>
    <property type="match status" value="1"/>
</dbReference>
<evidence type="ECO:0000259" key="9">
    <source>
        <dbReference type="PROSITE" id="PS51671"/>
    </source>
</evidence>
<proteinExistence type="predicted"/>
<accession>A0A6J6KZ77</accession>
<evidence type="ECO:0000256" key="2">
    <source>
        <dbReference type="ARBA" id="ARBA00012068"/>
    </source>
</evidence>
<dbReference type="Pfam" id="PF02153">
    <property type="entry name" value="PDH_N"/>
    <property type="match status" value="1"/>
</dbReference>
<evidence type="ECO:0000256" key="5">
    <source>
        <dbReference type="ARBA" id="ARBA00023002"/>
    </source>
</evidence>
<dbReference type="Gene3D" id="1.10.3660.10">
    <property type="entry name" value="6-phosphogluconate dehydrogenase C-terminal like domain"/>
    <property type="match status" value="1"/>
</dbReference>
<dbReference type="Gene3D" id="3.40.50.720">
    <property type="entry name" value="NAD(P)-binding Rossmann-like Domain"/>
    <property type="match status" value="1"/>
</dbReference>
<dbReference type="GO" id="GO:0008977">
    <property type="term" value="F:prephenate dehydrogenase (NAD+) activity"/>
    <property type="evidence" value="ECO:0007669"/>
    <property type="project" value="UniProtKB-EC"/>
</dbReference>
<evidence type="ECO:0000256" key="6">
    <source>
        <dbReference type="ARBA" id="ARBA00023027"/>
    </source>
</evidence>
<evidence type="ECO:0000256" key="1">
    <source>
        <dbReference type="ARBA" id="ARBA00005067"/>
    </source>
</evidence>
<feature type="domain" description="Prephenate/arogenate dehydrogenase" evidence="8">
    <location>
        <begin position="1"/>
        <end position="224"/>
    </location>
</feature>
<keyword evidence="4" id="KW-0057">Aromatic amino acid biosynthesis</keyword>
<dbReference type="Pfam" id="PF20463">
    <property type="entry name" value="PDH_C"/>
    <property type="match status" value="1"/>
</dbReference>
<keyword evidence="4" id="KW-0028">Amino-acid biosynthesis</keyword>
<evidence type="ECO:0000259" key="8">
    <source>
        <dbReference type="PROSITE" id="PS51176"/>
    </source>
</evidence>
<evidence type="ECO:0000256" key="3">
    <source>
        <dbReference type="ARBA" id="ARBA00016891"/>
    </source>
</evidence>
<protein>
    <recommendedName>
        <fullName evidence="3">Prephenate dehydrogenase</fullName>
        <ecNumber evidence="2">1.3.1.12</ecNumber>
    </recommendedName>
</protein>
<dbReference type="SUPFAM" id="SSF51735">
    <property type="entry name" value="NAD(P)-binding Rossmann-fold domains"/>
    <property type="match status" value="1"/>
</dbReference>
<dbReference type="GO" id="GO:0006571">
    <property type="term" value="P:tyrosine biosynthetic process"/>
    <property type="evidence" value="ECO:0007669"/>
    <property type="project" value="UniProtKB-UniPathway"/>
</dbReference>
<keyword evidence="5" id="KW-0560">Oxidoreductase</keyword>
<dbReference type="AlphaFoldDB" id="A0A6J6KZ77"/>
<dbReference type="PROSITE" id="PS51176">
    <property type="entry name" value="PDH_ADH"/>
    <property type="match status" value="1"/>
</dbReference>
<dbReference type="InterPro" id="IPR008927">
    <property type="entry name" value="6-PGluconate_DH-like_C_sf"/>
</dbReference>
<dbReference type="PANTHER" id="PTHR21363">
    <property type="entry name" value="PREPHENATE DEHYDROGENASE"/>
    <property type="match status" value="1"/>
</dbReference>
<dbReference type="GO" id="GO:0004665">
    <property type="term" value="F:prephenate dehydrogenase (NADP+) activity"/>
    <property type="evidence" value="ECO:0007669"/>
    <property type="project" value="InterPro"/>
</dbReference>
<evidence type="ECO:0000313" key="10">
    <source>
        <dbReference type="EMBL" id="CAB4655080.1"/>
    </source>
</evidence>
<keyword evidence="6" id="KW-0520">NAD</keyword>
<feature type="domain" description="ACT" evidence="9">
    <location>
        <begin position="229"/>
        <end position="296"/>
    </location>
</feature>
<dbReference type="SUPFAM" id="SSF48179">
    <property type="entry name" value="6-phosphogluconate dehydrogenase C-terminal domain-like"/>
    <property type="match status" value="1"/>
</dbReference>
<evidence type="ECO:0000256" key="4">
    <source>
        <dbReference type="ARBA" id="ARBA00022498"/>
    </source>
</evidence>
<comment type="catalytic activity">
    <reaction evidence="7">
        <text>prephenate + NAD(+) = 3-(4-hydroxyphenyl)pyruvate + CO2 + NADH</text>
        <dbReference type="Rhea" id="RHEA:13869"/>
        <dbReference type="ChEBI" id="CHEBI:16526"/>
        <dbReference type="ChEBI" id="CHEBI:29934"/>
        <dbReference type="ChEBI" id="CHEBI:36242"/>
        <dbReference type="ChEBI" id="CHEBI:57540"/>
        <dbReference type="ChEBI" id="CHEBI:57945"/>
        <dbReference type="EC" id="1.3.1.12"/>
    </reaction>
</comment>
<dbReference type="EC" id="1.3.1.12" evidence="2"/>
<evidence type="ECO:0000256" key="7">
    <source>
        <dbReference type="ARBA" id="ARBA00049260"/>
    </source>
</evidence>
<sequence length="296" mass="31216">MVFVATPPANVAKVIAAAIVEHPSAVITDVASVKGSIFRELEQLVSSGWDRIVGGHPMAGREVSGAIGAQGNLFLDRPWVIASSASTSAESIAVVEELVKSLGAFPVVRSIEEHDRAVALISHTPQVVASVLAGELMDAEGSYIELAGQGIRDTIRIAGSDSDLWTEILSDNSEYIAEQVTQVANHLLEFASALEDGNRNSVTAKLVKGNQGRDRLPGKHGSSQQSTAILAVRLDDKPGELARLFTVAAQANVNLEDVRIDHSLGHPTGLVELTLAPNSVSILKPALELEGFVVIS</sequence>
<dbReference type="InterPro" id="IPR046825">
    <property type="entry name" value="PDH_C"/>
</dbReference>
<dbReference type="InterPro" id="IPR050812">
    <property type="entry name" value="Preph/Arog_dehydrog"/>
</dbReference>
<dbReference type="InterPro" id="IPR002912">
    <property type="entry name" value="ACT_dom"/>
</dbReference>
<dbReference type="InterPro" id="IPR036291">
    <property type="entry name" value="NAD(P)-bd_dom_sf"/>
</dbReference>
<keyword evidence="4" id="KW-0827">Tyrosine biosynthesis</keyword>
<reference evidence="10" key="1">
    <citation type="submission" date="2020-05" db="EMBL/GenBank/DDBJ databases">
        <authorList>
            <person name="Chiriac C."/>
            <person name="Salcher M."/>
            <person name="Ghai R."/>
            <person name="Kavagutti S V."/>
        </authorList>
    </citation>
    <scope>NUCLEOTIDE SEQUENCE</scope>
</reference>
<gene>
    <name evidence="10" type="ORF">UFOPK2171_00855</name>
</gene>